<keyword evidence="1 4" id="KW-0808">Transferase</keyword>
<name>A0A4R5VIF5_9BACI</name>
<dbReference type="PROSITE" id="PS51186">
    <property type="entry name" value="GNAT"/>
    <property type="match status" value="1"/>
</dbReference>
<dbReference type="AlphaFoldDB" id="A0A4R5VIF5"/>
<dbReference type="Pfam" id="PF00583">
    <property type="entry name" value="Acetyltransf_1"/>
    <property type="match status" value="1"/>
</dbReference>
<dbReference type="PANTHER" id="PTHR43877:SF5">
    <property type="entry name" value="BLL8307 PROTEIN"/>
    <property type="match status" value="1"/>
</dbReference>
<dbReference type="InterPro" id="IPR000182">
    <property type="entry name" value="GNAT_dom"/>
</dbReference>
<comment type="caution">
    <text evidence="4">The sequence shown here is derived from an EMBL/GenBank/DDBJ whole genome shotgun (WGS) entry which is preliminary data.</text>
</comment>
<dbReference type="GO" id="GO:0016747">
    <property type="term" value="F:acyltransferase activity, transferring groups other than amino-acyl groups"/>
    <property type="evidence" value="ECO:0007669"/>
    <property type="project" value="InterPro"/>
</dbReference>
<dbReference type="EMBL" id="SMYO01000036">
    <property type="protein sequence ID" value="TDK55322.1"/>
    <property type="molecule type" value="Genomic_DNA"/>
</dbReference>
<dbReference type="Gene3D" id="3.40.630.30">
    <property type="match status" value="1"/>
</dbReference>
<protein>
    <submittedName>
        <fullName evidence="4">GNAT family N-acetyltransferase</fullName>
    </submittedName>
</protein>
<evidence type="ECO:0000259" key="3">
    <source>
        <dbReference type="PROSITE" id="PS51186"/>
    </source>
</evidence>
<sequence length="182" mass="20238">MEGSSVKDSIILRAIDVGDIQNFAFIERAAQLLQNLVLNGAALGWVDPPSTDEVVSLLRELSVVSERGDACLLSVWVGPDLAGLGYWRRYNRPTHRPNADIEKVAVDPRYQGRGLGRKLVSQLISEGVTTGIEVLTLDFRGDNERAAKLYRSLGFTEYGRLPRFVAVGTMRYDKVLYAIDLR</sequence>
<evidence type="ECO:0000313" key="4">
    <source>
        <dbReference type="EMBL" id="TDK55322.1"/>
    </source>
</evidence>
<organism evidence="4 5">
    <name type="scientific">Bacillus salipaludis</name>
    <dbReference type="NCBI Taxonomy" id="2547811"/>
    <lineage>
        <taxon>Bacteria</taxon>
        <taxon>Bacillati</taxon>
        <taxon>Bacillota</taxon>
        <taxon>Bacilli</taxon>
        <taxon>Bacillales</taxon>
        <taxon>Bacillaceae</taxon>
        <taxon>Bacillus</taxon>
    </lineage>
</organism>
<evidence type="ECO:0000313" key="5">
    <source>
        <dbReference type="Proteomes" id="UP000295132"/>
    </source>
</evidence>
<reference evidence="4 5" key="1">
    <citation type="submission" date="2019-03" db="EMBL/GenBank/DDBJ databases">
        <title>Bacillus niacini sp. nov. a Nicotinate-Metabolizing Mesophile Isolated from Soil.</title>
        <authorList>
            <person name="Zhang G."/>
        </authorList>
    </citation>
    <scope>NUCLEOTIDE SEQUENCE [LARGE SCALE GENOMIC DNA]</scope>
    <source>
        <strain evidence="4 5">WN066</strain>
    </source>
</reference>
<dbReference type="InterPro" id="IPR016181">
    <property type="entry name" value="Acyl_CoA_acyltransferase"/>
</dbReference>
<proteinExistence type="predicted"/>
<dbReference type="InterPro" id="IPR050832">
    <property type="entry name" value="Bact_Acetyltransf"/>
</dbReference>
<feature type="domain" description="N-acetyltransferase" evidence="3">
    <location>
        <begin position="10"/>
        <end position="182"/>
    </location>
</feature>
<keyword evidence="2" id="KW-0012">Acyltransferase</keyword>
<dbReference type="Proteomes" id="UP000295132">
    <property type="component" value="Unassembled WGS sequence"/>
</dbReference>
<evidence type="ECO:0000256" key="2">
    <source>
        <dbReference type="ARBA" id="ARBA00023315"/>
    </source>
</evidence>
<dbReference type="SUPFAM" id="SSF55729">
    <property type="entry name" value="Acyl-CoA N-acyltransferases (Nat)"/>
    <property type="match status" value="1"/>
</dbReference>
<evidence type="ECO:0000256" key="1">
    <source>
        <dbReference type="ARBA" id="ARBA00022679"/>
    </source>
</evidence>
<gene>
    <name evidence="4" type="ORF">E2K98_28720</name>
</gene>
<dbReference type="PANTHER" id="PTHR43877">
    <property type="entry name" value="AMINOALKYLPHOSPHONATE N-ACETYLTRANSFERASE-RELATED-RELATED"/>
    <property type="match status" value="1"/>
</dbReference>
<dbReference type="CDD" id="cd04301">
    <property type="entry name" value="NAT_SF"/>
    <property type="match status" value="1"/>
</dbReference>
<accession>A0A4R5VIF5</accession>